<name>A0A9P7VID9_9AGAR</name>
<dbReference type="EMBL" id="MU250565">
    <property type="protein sequence ID" value="KAG7440925.1"/>
    <property type="molecule type" value="Genomic_DNA"/>
</dbReference>
<dbReference type="AlphaFoldDB" id="A0A9P7VID9"/>
<evidence type="ECO:0000313" key="1">
    <source>
        <dbReference type="EMBL" id="KAG7440925.1"/>
    </source>
</evidence>
<keyword evidence="2" id="KW-1185">Reference proteome</keyword>
<sequence>MVKEIASDRKWPTLNQKSRTFIRVGLVSRLDDLSVNPKLSKDEGLGEELTISEQGCIIVYLAHPHDHIALALDFDESYFSKIKTRRLPASSCVSPPGSCDFVRHHWYRFAHVDNSPCFLRIPWFLRIITDVANTSICRRMKNRIHVTAVVIITSFDSRSDMKGKVSLQRI</sequence>
<evidence type="ECO:0000313" key="2">
    <source>
        <dbReference type="Proteomes" id="UP000812287"/>
    </source>
</evidence>
<protein>
    <submittedName>
        <fullName evidence="1">Uncharacterized protein</fullName>
    </submittedName>
</protein>
<dbReference type="Proteomes" id="UP000812287">
    <property type="component" value="Unassembled WGS sequence"/>
</dbReference>
<reference evidence="1" key="1">
    <citation type="submission" date="2020-11" db="EMBL/GenBank/DDBJ databases">
        <title>Adaptations for nitrogen fixation in a non-lichenized fungal sporocarp promotes dispersal by wood-feeding termites.</title>
        <authorList>
            <consortium name="DOE Joint Genome Institute"/>
            <person name="Koch R.A."/>
            <person name="Yoon G."/>
            <person name="Arayal U."/>
            <person name="Lail K."/>
            <person name="Amirebrahimi M."/>
            <person name="Labutti K."/>
            <person name="Lipzen A."/>
            <person name="Riley R."/>
            <person name="Barry K."/>
            <person name="Henrissat B."/>
            <person name="Grigoriev I.V."/>
            <person name="Herr J.R."/>
            <person name="Aime M.C."/>
        </authorList>
    </citation>
    <scope>NUCLEOTIDE SEQUENCE</scope>
    <source>
        <strain evidence="1">MCA 3950</strain>
    </source>
</reference>
<comment type="caution">
    <text evidence="1">The sequence shown here is derived from an EMBL/GenBank/DDBJ whole genome shotgun (WGS) entry which is preliminary data.</text>
</comment>
<gene>
    <name evidence="1" type="ORF">BT62DRAFT_557955</name>
</gene>
<dbReference type="RefSeq" id="XP_043034425.1">
    <property type="nucleotide sequence ID" value="XM_043181388.1"/>
</dbReference>
<organism evidence="1 2">
    <name type="scientific">Guyanagaster necrorhizus</name>
    <dbReference type="NCBI Taxonomy" id="856835"/>
    <lineage>
        <taxon>Eukaryota</taxon>
        <taxon>Fungi</taxon>
        <taxon>Dikarya</taxon>
        <taxon>Basidiomycota</taxon>
        <taxon>Agaricomycotina</taxon>
        <taxon>Agaricomycetes</taxon>
        <taxon>Agaricomycetidae</taxon>
        <taxon>Agaricales</taxon>
        <taxon>Marasmiineae</taxon>
        <taxon>Physalacriaceae</taxon>
        <taxon>Guyanagaster</taxon>
    </lineage>
</organism>
<proteinExistence type="predicted"/>
<dbReference type="GeneID" id="66103684"/>
<accession>A0A9P7VID9</accession>